<dbReference type="PANTHER" id="PTHR43876">
    <property type="entry name" value="UBIQUINONE BIOSYNTHESIS MONOOXYGENASE COQ6, MITOCHONDRIAL"/>
    <property type="match status" value="1"/>
</dbReference>
<evidence type="ECO:0000256" key="6">
    <source>
        <dbReference type="ARBA" id="ARBA00023002"/>
    </source>
</evidence>
<reference evidence="9 10" key="1">
    <citation type="submission" date="2018-07" db="EMBL/GenBank/DDBJ databases">
        <title>Corallincola holothuriorum sp. nov., a new facultative anaerobe isolated from sea cucumber Apostichopus japonicus.</title>
        <authorList>
            <person name="Xia H."/>
        </authorList>
    </citation>
    <scope>NUCLEOTIDE SEQUENCE [LARGE SCALE GENOMIC DNA]</scope>
    <source>
        <strain evidence="9 10">C4</strain>
    </source>
</reference>
<comment type="pathway">
    <text evidence="2">Cofactor biosynthesis; ubiquinone biosynthesis.</text>
</comment>
<feature type="domain" description="FAD-binding" evidence="8">
    <location>
        <begin position="8"/>
        <end position="358"/>
    </location>
</feature>
<evidence type="ECO:0000256" key="3">
    <source>
        <dbReference type="ARBA" id="ARBA00005349"/>
    </source>
</evidence>
<dbReference type="Proteomes" id="UP000252558">
    <property type="component" value="Unassembled WGS sequence"/>
</dbReference>
<dbReference type="OrthoDB" id="9769565at2"/>
<keyword evidence="10" id="KW-1185">Reference proteome</keyword>
<dbReference type="PANTHER" id="PTHR43876:SF8">
    <property type="entry name" value="2-OCTAPRENYL-6-METHOXYPHENOL HYDROXYLASE"/>
    <property type="match status" value="1"/>
</dbReference>
<gene>
    <name evidence="9" type="ORF">DU002_14515</name>
</gene>
<dbReference type="Gene3D" id="3.50.50.60">
    <property type="entry name" value="FAD/NAD(P)-binding domain"/>
    <property type="match status" value="2"/>
</dbReference>
<dbReference type="NCBIfam" id="TIGR01988">
    <property type="entry name" value="Ubi-OHases"/>
    <property type="match status" value="1"/>
</dbReference>
<dbReference type="GO" id="GO:0008681">
    <property type="term" value="F:2-octaprenyl-6-methoxyphenol hydroxylase activity"/>
    <property type="evidence" value="ECO:0007669"/>
    <property type="project" value="InterPro"/>
</dbReference>
<evidence type="ECO:0000313" key="10">
    <source>
        <dbReference type="Proteomes" id="UP000252558"/>
    </source>
</evidence>
<dbReference type="InterPro" id="IPR018168">
    <property type="entry name" value="Ubi_Hdrlase_CS"/>
</dbReference>
<dbReference type="SUPFAM" id="SSF51905">
    <property type="entry name" value="FAD/NAD(P)-binding domain"/>
    <property type="match status" value="1"/>
</dbReference>
<accession>A0A368N6A5</accession>
<organism evidence="9 10">
    <name type="scientific">Corallincola holothuriorum</name>
    <dbReference type="NCBI Taxonomy" id="2282215"/>
    <lineage>
        <taxon>Bacteria</taxon>
        <taxon>Pseudomonadati</taxon>
        <taxon>Pseudomonadota</taxon>
        <taxon>Gammaproteobacteria</taxon>
        <taxon>Alteromonadales</taxon>
        <taxon>Psychromonadaceae</taxon>
        <taxon>Corallincola</taxon>
    </lineage>
</organism>
<dbReference type="InterPro" id="IPR010971">
    <property type="entry name" value="UbiH/COQ6"/>
</dbReference>
<dbReference type="InterPro" id="IPR051205">
    <property type="entry name" value="UbiH/COQ6_monooxygenase"/>
</dbReference>
<dbReference type="NCBIfam" id="NF004356">
    <property type="entry name" value="PRK05732.1"/>
    <property type="match status" value="1"/>
</dbReference>
<evidence type="ECO:0000256" key="4">
    <source>
        <dbReference type="ARBA" id="ARBA00022630"/>
    </source>
</evidence>
<dbReference type="NCBIfam" id="TIGR01984">
    <property type="entry name" value="UbiH"/>
    <property type="match status" value="1"/>
</dbReference>
<dbReference type="GO" id="GO:0006744">
    <property type="term" value="P:ubiquinone biosynthetic process"/>
    <property type="evidence" value="ECO:0007669"/>
    <property type="project" value="UniProtKB-UniPathway"/>
</dbReference>
<dbReference type="Pfam" id="PF01494">
    <property type="entry name" value="FAD_binding_3"/>
    <property type="match status" value="1"/>
</dbReference>
<keyword evidence="5" id="KW-0274">FAD</keyword>
<evidence type="ECO:0000256" key="7">
    <source>
        <dbReference type="ARBA" id="ARBA00023033"/>
    </source>
</evidence>
<sequence>MSAQTTQVDIVIVGAGMVGATLAWGLLQAVPELTIALVDGSALKSSAQNSDNHPSFDHRALALSANTVGQLQRWGLWSGLGDKAAPITDIQVSDRGHFGAANLHAEKLGARCFGQVLEVQPFGESITAKLSSHPQVQWFAPDTVVAVAPAVELTQLTLASGHRLNCQLLVVADGGKSTTRDKLGITASFYPYEQTAVIANLMCEQPHNGWAFERFTSQGPLALLPMSGGRTSLVWCLSAERAAEVQQLSDTQFIAELQQVAGYRLGRINKVGQRDSYPLQLMRTDHIVRHRSVVLGNAAHALHPIAGQGFNLGMRDVQCLVELIRQAKTVNSDIGSYELLRQYRDQREPDIQQVVQFTDGLCRLFSNRSRVLALSRSSGLAALQFITPLQKPVAELGMGLVARSFLSGHSPT</sequence>
<dbReference type="PROSITE" id="PS01304">
    <property type="entry name" value="UBIH"/>
    <property type="match status" value="1"/>
</dbReference>
<comment type="caution">
    <text evidence="9">The sequence shown here is derived from an EMBL/GenBank/DDBJ whole genome shotgun (WGS) entry which is preliminary data.</text>
</comment>
<dbReference type="AlphaFoldDB" id="A0A368N6A5"/>
<evidence type="ECO:0000256" key="1">
    <source>
        <dbReference type="ARBA" id="ARBA00001974"/>
    </source>
</evidence>
<dbReference type="GO" id="GO:0071949">
    <property type="term" value="F:FAD binding"/>
    <property type="evidence" value="ECO:0007669"/>
    <property type="project" value="InterPro"/>
</dbReference>
<dbReference type="RefSeq" id="WP_114339120.1">
    <property type="nucleotide sequence ID" value="NZ_QPID01000009.1"/>
</dbReference>
<evidence type="ECO:0000259" key="8">
    <source>
        <dbReference type="Pfam" id="PF01494"/>
    </source>
</evidence>
<proteinExistence type="inferred from homology"/>
<dbReference type="UniPathway" id="UPA00232"/>
<protein>
    <submittedName>
        <fullName evidence="9">2-octaprenyl-6-methoxyphenyl hydroxylase</fullName>
    </submittedName>
</protein>
<evidence type="ECO:0000313" key="9">
    <source>
        <dbReference type="EMBL" id="RCU45670.1"/>
    </source>
</evidence>
<keyword evidence="6" id="KW-0560">Oxidoreductase</keyword>
<evidence type="ECO:0000256" key="5">
    <source>
        <dbReference type="ARBA" id="ARBA00022827"/>
    </source>
</evidence>
<evidence type="ECO:0000256" key="2">
    <source>
        <dbReference type="ARBA" id="ARBA00004749"/>
    </source>
</evidence>
<dbReference type="InterPro" id="IPR002938">
    <property type="entry name" value="FAD-bd"/>
</dbReference>
<dbReference type="PRINTS" id="PR00420">
    <property type="entry name" value="RNGMNOXGNASE"/>
</dbReference>
<comment type="similarity">
    <text evidence="3">Belongs to the UbiH/COQ6 family.</text>
</comment>
<name>A0A368N6A5_9GAMM</name>
<dbReference type="InterPro" id="IPR011295">
    <property type="entry name" value="UbiH"/>
</dbReference>
<keyword evidence="7" id="KW-0503">Monooxygenase</keyword>
<keyword evidence="4" id="KW-0285">Flavoprotein</keyword>
<dbReference type="InterPro" id="IPR036188">
    <property type="entry name" value="FAD/NAD-bd_sf"/>
</dbReference>
<dbReference type="EMBL" id="QPID01000009">
    <property type="protein sequence ID" value="RCU45670.1"/>
    <property type="molecule type" value="Genomic_DNA"/>
</dbReference>
<comment type="cofactor">
    <cofactor evidence="1">
        <name>FAD</name>
        <dbReference type="ChEBI" id="CHEBI:57692"/>
    </cofactor>
</comment>